<reference evidence="3 4" key="1">
    <citation type="journal article" date="2010" name="J. Bacteriol.">
        <title>Genome sequences of Pelagibaca bermudensis HTCC2601T and Maritimibacter alkaliphilus HTCC2654T, the type strains of two marine Roseobacter genera.</title>
        <authorList>
            <person name="Thrash J.C."/>
            <person name="Cho J.C."/>
            <person name="Ferriera S."/>
            <person name="Johnson J."/>
            <person name="Vergin K.L."/>
            <person name="Giovannoni S.J."/>
        </authorList>
    </citation>
    <scope>NUCLEOTIDE SEQUENCE [LARGE SCALE GENOMIC DNA]</scope>
    <source>
        <strain evidence="4">DSM 26914 / JCM 13377 / KCTC 12554 / HTCC2601</strain>
    </source>
</reference>
<dbReference type="EMBL" id="AATQ01000027">
    <property type="protein sequence ID" value="EAU45393.1"/>
    <property type="molecule type" value="Genomic_DNA"/>
</dbReference>
<organism evidence="3 4">
    <name type="scientific">Salipiger bermudensis (strain DSM 26914 / JCM 13377 / KCTC 12554 / HTCC2601)</name>
    <name type="common">Pelagibaca bermudensis</name>
    <dbReference type="NCBI Taxonomy" id="314265"/>
    <lineage>
        <taxon>Bacteria</taxon>
        <taxon>Pseudomonadati</taxon>
        <taxon>Pseudomonadota</taxon>
        <taxon>Alphaproteobacteria</taxon>
        <taxon>Rhodobacterales</taxon>
        <taxon>Roseobacteraceae</taxon>
        <taxon>Salipiger</taxon>
    </lineage>
</organism>
<evidence type="ECO:0000313" key="4">
    <source>
        <dbReference type="Proteomes" id="UP000006230"/>
    </source>
</evidence>
<evidence type="ECO:0000256" key="1">
    <source>
        <dbReference type="SAM" id="MobiDB-lite"/>
    </source>
</evidence>
<dbReference type="RefSeq" id="WP_007803931.1">
    <property type="nucleotide sequence ID" value="NZ_DS022280.1"/>
</dbReference>
<accession>Q0FMK5</accession>
<comment type="caution">
    <text evidence="3">The sequence shown here is derived from an EMBL/GenBank/DDBJ whole genome shotgun (WGS) entry which is preliminary data.</text>
</comment>
<evidence type="ECO:0000256" key="2">
    <source>
        <dbReference type="SAM" id="SignalP"/>
    </source>
</evidence>
<evidence type="ECO:0000313" key="3">
    <source>
        <dbReference type="EMBL" id="EAU45393.1"/>
    </source>
</evidence>
<dbReference type="GeneID" id="92505588"/>
<keyword evidence="2" id="KW-0732">Signal</keyword>
<dbReference type="Proteomes" id="UP000006230">
    <property type="component" value="Unassembled WGS sequence"/>
</dbReference>
<dbReference type="AlphaFoldDB" id="Q0FMK5"/>
<proteinExistence type="predicted"/>
<name>Q0FMK5_SALBH</name>
<dbReference type="HOGENOM" id="CLU_2451954_0_0_5"/>
<feature type="chain" id="PRO_5004171756" evidence="2">
    <location>
        <begin position="20"/>
        <end position="89"/>
    </location>
</feature>
<keyword evidence="4" id="KW-1185">Reference proteome</keyword>
<feature type="signal peptide" evidence="2">
    <location>
        <begin position="1"/>
        <end position="19"/>
    </location>
</feature>
<feature type="region of interest" description="Disordered" evidence="1">
    <location>
        <begin position="67"/>
        <end position="89"/>
    </location>
</feature>
<protein>
    <submittedName>
        <fullName evidence="3">Uncharacterized protein</fullName>
    </submittedName>
</protein>
<dbReference type="STRING" id="314265.R2601_00335"/>
<sequence>MIRRAPLPCLLVFAGIASAADAPEPEASDEEETSFTSAAIGGRFDALPPSEYGFPVEILARMRIRLGGEPPAPEPVVEQTPEPEPSDGH</sequence>
<gene>
    <name evidence="3" type="ORF">R2601_00335</name>
</gene>